<sequence length="190" mass="21188">MSVTIILVAAFSYFMGSITGAYYVVKWKKDIDLRSYKSGNVGATNAGRLLGREGFLLTLFIDFCKVILTLWLTESLFMEEKLLLINAYALLFGHLFPPQLNFKGGKGVVVFLSITLYIAPVSFIMFSLIVGFLSLTKLPYTQCGFISMSSIPITALMLYDSLLVPISLLGLLIIIIVAHIQPKRRMEETI</sequence>
<dbReference type="AlphaFoldDB" id="A0A0A5GLS7"/>
<evidence type="ECO:0000256" key="10">
    <source>
        <dbReference type="SAM" id="Phobius"/>
    </source>
</evidence>
<keyword evidence="11" id="KW-0012">Acyltransferase</keyword>
<evidence type="ECO:0000313" key="11">
    <source>
        <dbReference type="EMBL" id="KGX92105.1"/>
    </source>
</evidence>
<reference evidence="11 12" key="1">
    <citation type="submission" date="2013-08" db="EMBL/GenBank/DDBJ databases">
        <authorList>
            <person name="Huang J."/>
            <person name="Wang G."/>
        </authorList>
    </citation>
    <scope>NUCLEOTIDE SEQUENCE [LARGE SCALE GENOMIC DNA]</scope>
    <source>
        <strain evidence="11 12">JSM 076056</strain>
    </source>
</reference>
<keyword evidence="7 10" id="KW-0472">Membrane</keyword>
<keyword evidence="12" id="KW-1185">Reference proteome</keyword>
<evidence type="ECO:0000256" key="4">
    <source>
        <dbReference type="ARBA" id="ARBA00022692"/>
    </source>
</evidence>
<evidence type="ECO:0000256" key="9">
    <source>
        <dbReference type="ARBA" id="ARBA00023264"/>
    </source>
</evidence>
<keyword evidence="5 10" id="KW-1133">Transmembrane helix</keyword>
<dbReference type="SMART" id="SM01207">
    <property type="entry name" value="G3P_acyltransf"/>
    <property type="match status" value="1"/>
</dbReference>
<keyword evidence="6" id="KW-0443">Lipid metabolism</keyword>
<evidence type="ECO:0000256" key="2">
    <source>
        <dbReference type="ARBA" id="ARBA00022516"/>
    </source>
</evidence>
<keyword evidence="4 10" id="KW-0812">Transmembrane</keyword>
<dbReference type="Pfam" id="PF02660">
    <property type="entry name" value="G3P_acyltransf"/>
    <property type="match status" value="1"/>
</dbReference>
<evidence type="ECO:0000256" key="3">
    <source>
        <dbReference type="ARBA" id="ARBA00022679"/>
    </source>
</evidence>
<dbReference type="PANTHER" id="PTHR30309">
    <property type="entry name" value="INNER MEMBRANE PROTEIN YGIH"/>
    <property type="match status" value="1"/>
</dbReference>
<feature type="transmembrane region" description="Helical" evidence="10">
    <location>
        <begin position="78"/>
        <end position="96"/>
    </location>
</feature>
<evidence type="ECO:0000313" key="12">
    <source>
        <dbReference type="Proteomes" id="UP000030528"/>
    </source>
</evidence>
<accession>A0A0A5GLS7</accession>
<evidence type="ECO:0000256" key="7">
    <source>
        <dbReference type="ARBA" id="ARBA00023136"/>
    </source>
</evidence>
<dbReference type="RefSeq" id="WP_051239636.1">
    <property type="nucleotide sequence ID" value="NZ_AULI01000002.1"/>
</dbReference>
<feature type="transmembrane region" description="Helical" evidence="10">
    <location>
        <begin position="54"/>
        <end position="72"/>
    </location>
</feature>
<evidence type="ECO:0000256" key="6">
    <source>
        <dbReference type="ARBA" id="ARBA00023098"/>
    </source>
</evidence>
<keyword evidence="1" id="KW-1003">Cell membrane</keyword>
<keyword evidence="9" id="KW-1208">Phospholipid metabolism</keyword>
<dbReference type="GO" id="GO:0005886">
    <property type="term" value="C:plasma membrane"/>
    <property type="evidence" value="ECO:0007669"/>
    <property type="project" value="InterPro"/>
</dbReference>
<dbReference type="Proteomes" id="UP000030528">
    <property type="component" value="Unassembled WGS sequence"/>
</dbReference>
<gene>
    <name evidence="11" type="ORF">N781_17480</name>
</gene>
<dbReference type="EMBL" id="AVPE01000007">
    <property type="protein sequence ID" value="KGX92105.1"/>
    <property type="molecule type" value="Genomic_DNA"/>
</dbReference>
<proteinExistence type="predicted"/>
<keyword evidence="3 11" id="KW-0808">Transferase</keyword>
<dbReference type="OrthoDB" id="9777124at2"/>
<dbReference type="GO" id="GO:0008654">
    <property type="term" value="P:phospholipid biosynthetic process"/>
    <property type="evidence" value="ECO:0007669"/>
    <property type="project" value="UniProtKB-KW"/>
</dbReference>
<evidence type="ECO:0000256" key="5">
    <source>
        <dbReference type="ARBA" id="ARBA00022989"/>
    </source>
</evidence>
<feature type="transmembrane region" description="Helical" evidence="10">
    <location>
        <begin position="108"/>
        <end position="133"/>
    </location>
</feature>
<dbReference type="PANTHER" id="PTHR30309:SF0">
    <property type="entry name" value="GLYCEROL-3-PHOSPHATE ACYLTRANSFERASE-RELATED"/>
    <property type="match status" value="1"/>
</dbReference>
<keyword evidence="8" id="KW-0594">Phospholipid biosynthesis</keyword>
<dbReference type="InterPro" id="IPR003811">
    <property type="entry name" value="G3P_acylTferase_PlsY"/>
</dbReference>
<feature type="transmembrane region" description="Helical" evidence="10">
    <location>
        <begin position="153"/>
        <end position="178"/>
    </location>
</feature>
<name>A0A0A5GLS7_9BACI</name>
<evidence type="ECO:0000256" key="1">
    <source>
        <dbReference type="ARBA" id="ARBA00022475"/>
    </source>
</evidence>
<keyword evidence="2" id="KW-0444">Lipid biosynthesis</keyword>
<comment type="caution">
    <text evidence="11">The sequence shown here is derived from an EMBL/GenBank/DDBJ whole genome shotgun (WGS) entry which is preliminary data.</text>
</comment>
<feature type="transmembrane region" description="Helical" evidence="10">
    <location>
        <begin position="6"/>
        <end position="25"/>
    </location>
</feature>
<dbReference type="GO" id="GO:0043772">
    <property type="term" value="F:acyl-phosphate glycerol-3-phosphate acyltransferase activity"/>
    <property type="evidence" value="ECO:0007669"/>
    <property type="project" value="InterPro"/>
</dbReference>
<organism evidence="11 12">
    <name type="scientific">Pontibacillus halophilus JSM 076056 = DSM 19796</name>
    <dbReference type="NCBI Taxonomy" id="1385510"/>
    <lineage>
        <taxon>Bacteria</taxon>
        <taxon>Bacillati</taxon>
        <taxon>Bacillota</taxon>
        <taxon>Bacilli</taxon>
        <taxon>Bacillales</taxon>
        <taxon>Bacillaceae</taxon>
        <taxon>Pontibacillus</taxon>
    </lineage>
</organism>
<dbReference type="eggNOG" id="COG0344">
    <property type="taxonomic scope" value="Bacteria"/>
</dbReference>
<protein>
    <submittedName>
        <fullName evidence="11">Glycerol-3-phosphate acyltransferase</fullName>
    </submittedName>
</protein>
<evidence type="ECO:0000256" key="8">
    <source>
        <dbReference type="ARBA" id="ARBA00023209"/>
    </source>
</evidence>
<dbReference type="STRING" id="1385510.GCA_000425205_00676"/>